<name>A0A9X1Z9Z7_9GAMM</name>
<dbReference type="AlphaFoldDB" id="A0A9X1Z9Z7"/>
<protein>
    <submittedName>
        <fullName evidence="1">Uncharacterized protein</fullName>
    </submittedName>
</protein>
<evidence type="ECO:0000313" key="1">
    <source>
        <dbReference type="EMBL" id="MCL1106367.1"/>
    </source>
</evidence>
<dbReference type="Proteomes" id="UP001139408">
    <property type="component" value="Unassembled WGS sequence"/>
</dbReference>
<comment type="caution">
    <text evidence="1">The sequence shown here is derived from an EMBL/GenBank/DDBJ whole genome shotgun (WGS) entry which is preliminary data.</text>
</comment>
<proteinExistence type="predicted"/>
<keyword evidence="2" id="KW-1185">Reference proteome</keyword>
<accession>A0A9X1Z9Z7</accession>
<dbReference type="RefSeq" id="WP_188925738.1">
    <property type="nucleotide sequence ID" value="NZ_BMQI01000030.1"/>
</dbReference>
<dbReference type="EMBL" id="JAKILJ010000032">
    <property type="protein sequence ID" value="MCL1106367.1"/>
    <property type="molecule type" value="Genomic_DNA"/>
</dbReference>
<reference evidence="1" key="1">
    <citation type="submission" date="2022-01" db="EMBL/GenBank/DDBJ databases">
        <title>Whole genome-based taxonomy of the Shewanellaceae.</title>
        <authorList>
            <person name="Martin-Rodriguez A.J."/>
        </authorList>
    </citation>
    <scope>NUCLEOTIDE SEQUENCE</scope>
    <source>
        <strain evidence="1">DSM 23803</strain>
    </source>
</reference>
<evidence type="ECO:0000313" key="2">
    <source>
        <dbReference type="Proteomes" id="UP001139408"/>
    </source>
</evidence>
<organism evidence="1 2">
    <name type="scientific">Shewanella algicola</name>
    <dbReference type="NCBI Taxonomy" id="640633"/>
    <lineage>
        <taxon>Bacteria</taxon>
        <taxon>Pseudomonadati</taxon>
        <taxon>Pseudomonadota</taxon>
        <taxon>Gammaproteobacteria</taxon>
        <taxon>Alteromonadales</taxon>
        <taxon>Shewanellaceae</taxon>
        <taxon>Shewanella</taxon>
    </lineage>
</organism>
<sequence>MRLTDSTMNKLFHLNLDDRSLLKALRREVLKANTVFGKEAVTEFLAELYPFYSDSSEPLRLYLLNKYEQHFHHNPVAKSIEVAYEKMGIAVLSDGDGKFKVIHPNVKSSSRVKYPIQVSTWYISRGVCGDSLHCSISSAITDNALTSLSIVDENQFDEIEDALVTSEAAFQSRYKANTGEYCLN</sequence>
<gene>
    <name evidence="1" type="ORF">L2749_14060</name>
</gene>